<protein>
    <submittedName>
        <fullName evidence="1">Uncharacterized protein</fullName>
    </submittedName>
</protein>
<accession>A0A560D4I7</accession>
<reference evidence="1 2" key="1">
    <citation type="submission" date="2019-06" db="EMBL/GenBank/DDBJ databases">
        <title>Genomic Encyclopedia of Type Strains, Phase IV (KMG-V): Genome sequencing to study the core and pangenomes of soil and plant-associated prokaryotes.</title>
        <authorList>
            <person name="Whitman W."/>
        </authorList>
    </citation>
    <scope>NUCLEOTIDE SEQUENCE [LARGE SCALE GENOMIC DNA]</scope>
    <source>
        <strain evidence="1 2">BR 510</strain>
    </source>
</reference>
<evidence type="ECO:0000313" key="1">
    <source>
        <dbReference type="EMBL" id="TWA92020.1"/>
    </source>
</evidence>
<evidence type="ECO:0000313" key="2">
    <source>
        <dbReference type="Proteomes" id="UP000319949"/>
    </source>
</evidence>
<comment type="caution">
    <text evidence="1">The sequence shown here is derived from an EMBL/GenBank/DDBJ whole genome shotgun (WGS) entry which is preliminary data.</text>
</comment>
<keyword evidence="2" id="KW-1185">Reference proteome</keyword>
<dbReference type="AlphaFoldDB" id="A0A560D4I7"/>
<organism evidence="1 2">
    <name type="scientific">Bradyrhizobium stylosanthis</name>
    <dbReference type="NCBI Taxonomy" id="1803665"/>
    <lineage>
        <taxon>Bacteria</taxon>
        <taxon>Pseudomonadati</taxon>
        <taxon>Pseudomonadota</taxon>
        <taxon>Alphaproteobacteria</taxon>
        <taxon>Hyphomicrobiales</taxon>
        <taxon>Nitrobacteraceae</taxon>
        <taxon>Bradyrhizobium</taxon>
    </lineage>
</organism>
<dbReference type="Proteomes" id="UP000319949">
    <property type="component" value="Unassembled WGS sequence"/>
</dbReference>
<sequence length="34" mass="3560">MAGHFYGLDMGPHAETCYGTASAICSKGFGYNTT</sequence>
<dbReference type="EMBL" id="VITK01000012">
    <property type="protein sequence ID" value="TWA92020.1"/>
    <property type="molecule type" value="Genomic_DNA"/>
</dbReference>
<gene>
    <name evidence="1" type="ORF">FBZ96_11226</name>
</gene>
<proteinExistence type="predicted"/>
<name>A0A560D4I7_9BRAD</name>